<dbReference type="PROSITE" id="PS50887">
    <property type="entry name" value="GGDEF"/>
    <property type="match status" value="1"/>
</dbReference>
<evidence type="ECO:0000256" key="3">
    <source>
        <dbReference type="PROSITE-ProRule" id="PRU00169"/>
    </source>
</evidence>
<dbReference type="Gene3D" id="3.30.70.270">
    <property type="match status" value="1"/>
</dbReference>
<dbReference type="RefSeq" id="WP_090547442.1">
    <property type="nucleotide sequence ID" value="NZ_FNSR01000002.1"/>
</dbReference>
<evidence type="ECO:0000259" key="5">
    <source>
        <dbReference type="PROSITE" id="PS50887"/>
    </source>
</evidence>
<dbReference type="Pfam" id="PF00072">
    <property type="entry name" value="Response_reg"/>
    <property type="match status" value="2"/>
</dbReference>
<dbReference type="PROSITE" id="PS50110">
    <property type="entry name" value="RESPONSE_REGULATORY"/>
    <property type="match status" value="2"/>
</dbReference>
<dbReference type="AlphaFoldDB" id="A0A1H7M379"/>
<dbReference type="FunFam" id="3.30.70.270:FF:000001">
    <property type="entry name" value="Diguanylate cyclase domain protein"/>
    <property type="match status" value="1"/>
</dbReference>
<dbReference type="InterPro" id="IPR029787">
    <property type="entry name" value="Nucleotide_cyclase"/>
</dbReference>
<name>A0A1H7M379_9BURK</name>
<dbReference type="Pfam" id="PF00990">
    <property type="entry name" value="GGDEF"/>
    <property type="match status" value="1"/>
</dbReference>
<evidence type="ECO:0000256" key="1">
    <source>
        <dbReference type="ARBA" id="ARBA00012528"/>
    </source>
</evidence>
<dbReference type="GO" id="GO:0005886">
    <property type="term" value="C:plasma membrane"/>
    <property type="evidence" value="ECO:0007669"/>
    <property type="project" value="TreeGrafter"/>
</dbReference>
<dbReference type="SMART" id="SM00267">
    <property type="entry name" value="GGDEF"/>
    <property type="match status" value="1"/>
</dbReference>
<keyword evidence="3" id="KW-0597">Phosphoprotein</keyword>
<dbReference type="SMART" id="SM00448">
    <property type="entry name" value="REC"/>
    <property type="match status" value="2"/>
</dbReference>
<dbReference type="GO" id="GO:1902201">
    <property type="term" value="P:negative regulation of bacterial-type flagellum-dependent cell motility"/>
    <property type="evidence" value="ECO:0007669"/>
    <property type="project" value="TreeGrafter"/>
</dbReference>
<dbReference type="PANTHER" id="PTHR45138:SF9">
    <property type="entry name" value="DIGUANYLATE CYCLASE DGCM-RELATED"/>
    <property type="match status" value="1"/>
</dbReference>
<evidence type="ECO:0000313" key="7">
    <source>
        <dbReference type="Proteomes" id="UP000199120"/>
    </source>
</evidence>
<dbReference type="InterPro" id="IPR000160">
    <property type="entry name" value="GGDEF_dom"/>
</dbReference>
<feature type="domain" description="Response regulatory" evidence="4">
    <location>
        <begin position="2"/>
        <end position="118"/>
    </location>
</feature>
<dbReference type="CDD" id="cd01949">
    <property type="entry name" value="GGDEF"/>
    <property type="match status" value="1"/>
</dbReference>
<dbReference type="NCBIfam" id="TIGR00254">
    <property type="entry name" value="GGDEF"/>
    <property type="match status" value="1"/>
</dbReference>
<dbReference type="InterPro" id="IPR011006">
    <property type="entry name" value="CheY-like_superfamily"/>
</dbReference>
<comment type="catalytic activity">
    <reaction evidence="2">
        <text>2 GTP = 3',3'-c-di-GMP + 2 diphosphate</text>
        <dbReference type="Rhea" id="RHEA:24898"/>
        <dbReference type="ChEBI" id="CHEBI:33019"/>
        <dbReference type="ChEBI" id="CHEBI:37565"/>
        <dbReference type="ChEBI" id="CHEBI:58805"/>
        <dbReference type="EC" id="2.7.7.65"/>
    </reaction>
</comment>
<dbReference type="GO" id="GO:0000160">
    <property type="term" value="P:phosphorelay signal transduction system"/>
    <property type="evidence" value="ECO:0007669"/>
    <property type="project" value="InterPro"/>
</dbReference>
<protein>
    <recommendedName>
        <fullName evidence="1">diguanylate cyclase</fullName>
        <ecNumber evidence="1">2.7.7.65</ecNumber>
    </recommendedName>
</protein>
<dbReference type="STRING" id="416943.SAMN05445871_3574"/>
<keyword evidence="7" id="KW-1185">Reference proteome</keyword>
<evidence type="ECO:0000259" key="4">
    <source>
        <dbReference type="PROSITE" id="PS50110"/>
    </source>
</evidence>
<feature type="modified residue" description="4-aspartylphosphate" evidence="3">
    <location>
        <position position="176"/>
    </location>
</feature>
<dbReference type="SUPFAM" id="SSF52172">
    <property type="entry name" value="CheY-like"/>
    <property type="match status" value="2"/>
</dbReference>
<reference evidence="7" key="1">
    <citation type="submission" date="2016-10" db="EMBL/GenBank/DDBJ databases">
        <authorList>
            <person name="Varghese N."/>
            <person name="Submissions S."/>
        </authorList>
    </citation>
    <scope>NUCLEOTIDE SEQUENCE [LARGE SCALE GENOMIC DNA]</scope>
    <source>
        <strain evidence="7">LMG 26416</strain>
    </source>
</reference>
<dbReference type="Proteomes" id="UP000199120">
    <property type="component" value="Unassembled WGS sequence"/>
</dbReference>
<dbReference type="Gene3D" id="3.40.50.2300">
    <property type="match status" value="2"/>
</dbReference>
<dbReference type="InterPro" id="IPR043128">
    <property type="entry name" value="Rev_trsase/Diguanyl_cyclase"/>
</dbReference>
<feature type="domain" description="GGDEF" evidence="5">
    <location>
        <begin position="295"/>
        <end position="425"/>
    </location>
</feature>
<evidence type="ECO:0000256" key="2">
    <source>
        <dbReference type="ARBA" id="ARBA00034247"/>
    </source>
</evidence>
<dbReference type="PANTHER" id="PTHR45138">
    <property type="entry name" value="REGULATORY COMPONENTS OF SENSORY TRANSDUCTION SYSTEM"/>
    <property type="match status" value="1"/>
</dbReference>
<evidence type="ECO:0000313" key="6">
    <source>
        <dbReference type="EMBL" id="SEL05664.1"/>
    </source>
</evidence>
<dbReference type="InterPro" id="IPR001789">
    <property type="entry name" value="Sig_transdc_resp-reg_receiver"/>
</dbReference>
<dbReference type="OrthoDB" id="9813903at2"/>
<feature type="domain" description="Response regulatory" evidence="4">
    <location>
        <begin position="127"/>
        <end position="245"/>
    </location>
</feature>
<dbReference type="GO" id="GO:0043709">
    <property type="term" value="P:cell adhesion involved in single-species biofilm formation"/>
    <property type="evidence" value="ECO:0007669"/>
    <property type="project" value="TreeGrafter"/>
</dbReference>
<proteinExistence type="predicted"/>
<dbReference type="SUPFAM" id="SSF55073">
    <property type="entry name" value="Nucleotide cyclase"/>
    <property type="match status" value="1"/>
</dbReference>
<feature type="modified residue" description="4-aspartylphosphate" evidence="3">
    <location>
        <position position="51"/>
    </location>
</feature>
<organism evidence="6 7">
    <name type="scientific">Paraburkholderia caballeronis</name>
    <dbReference type="NCBI Taxonomy" id="416943"/>
    <lineage>
        <taxon>Bacteria</taxon>
        <taxon>Pseudomonadati</taxon>
        <taxon>Pseudomonadota</taxon>
        <taxon>Betaproteobacteria</taxon>
        <taxon>Burkholderiales</taxon>
        <taxon>Burkholderiaceae</taxon>
        <taxon>Paraburkholderia</taxon>
    </lineage>
</organism>
<dbReference type="EMBL" id="FOAJ01000004">
    <property type="protein sequence ID" value="SEL05664.1"/>
    <property type="molecule type" value="Genomic_DNA"/>
</dbReference>
<accession>A0A1H7M379</accession>
<sequence length="430" mass="47237">MHALIIEDSPVFVRIIEHVLHALGFETTFVGTAADGSAALDQQVFDLLILDLHLPDQDGLEFCRQLRARASHRLLPVLMLTSDESEPLLRRALEAGVTELFHKARLADVQVSLRDYITRLQRQYKGRVLLVEDSPTTAALLRYMLTRMSLTVDHVDTAEAALAALPDGNYDLIVSDVVLAGKITGLGLVRAVRAMESEVSRTPILGLSASEDTARKIEMLKLGANDYVSKPVIEEEFVARVGNLVTAKQLFDQVLEQRRELRERSIRDPLTGLYNRRYLAEMSAQLFAQAEREHQPISLIVLDLDHFKAVNDTHGHDTGDVVLSGIGKLLAQSCRQGDVLARFGGEEFVAVLPNCAEETARQCADRLLDAVRTLRPAGLDITASIGVASANDAAAYPFDALFKIADQAVYAAKHGGRNQVVMGNPMLQAD</sequence>
<gene>
    <name evidence="6" type="ORF">SAMN05192542_104602</name>
</gene>
<dbReference type="GO" id="GO:0052621">
    <property type="term" value="F:diguanylate cyclase activity"/>
    <property type="evidence" value="ECO:0007669"/>
    <property type="project" value="UniProtKB-EC"/>
</dbReference>
<dbReference type="InterPro" id="IPR050469">
    <property type="entry name" value="Diguanylate_Cyclase"/>
</dbReference>
<dbReference type="EC" id="2.7.7.65" evidence="1"/>